<comment type="caution">
    <text evidence="1">The sequence shown here is derived from an EMBL/GenBank/DDBJ whole genome shotgun (WGS) entry which is preliminary data.</text>
</comment>
<gene>
    <name evidence="1" type="ORF">MGAL_10B016832</name>
</gene>
<evidence type="ECO:0000313" key="1">
    <source>
        <dbReference type="EMBL" id="VDI34228.1"/>
    </source>
</evidence>
<keyword evidence="2" id="KW-1185">Reference proteome</keyword>
<accession>A0A8B6EHJ5</accession>
<sequence>MQTRKFRDNLSVLERLSISTLLNDKSIIIKKADKSNNVVILDKSIYLSEANRQLGSHHYKSVDHFDFKRLRNSLNEYLIGANPRVRDNGRKLTAEEWARFINRHECVNEIAIFTKLKRFHFGESKHIHKRSNNEPDLIIAANICKECKTIKRQKSKSFQKKVKFHRVMTCLHPFERCDATYTETTRKC</sequence>
<name>A0A8B6EHJ5_MYTGA</name>
<organism evidence="1 2">
    <name type="scientific">Mytilus galloprovincialis</name>
    <name type="common">Mediterranean mussel</name>
    <dbReference type="NCBI Taxonomy" id="29158"/>
    <lineage>
        <taxon>Eukaryota</taxon>
        <taxon>Metazoa</taxon>
        <taxon>Spiralia</taxon>
        <taxon>Lophotrochozoa</taxon>
        <taxon>Mollusca</taxon>
        <taxon>Bivalvia</taxon>
        <taxon>Autobranchia</taxon>
        <taxon>Pteriomorphia</taxon>
        <taxon>Mytilida</taxon>
        <taxon>Mytiloidea</taxon>
        <taxon>Mytilidae</taxon>
        <taxon>Mytilinae</taxon>
        <taxon>Mytilus</taxon>
    </lineage>
</organism>
<protein>
    <submittedName>
        <fullName evidence="1">Uncharacterized protein</fullName>
    </submittedName>
</protein>
<evidence type="ECO:0000313" key="2">
    <source>
        <dbReference type="Proteomes" id="UP000596742"/>
    </source>
</evidence>
<dbReference type="OrthoDB" id="5406014at2759"/>
<proteinExistence type="predicted"/>
<dbReference type="EMBL" id="UYJE01005138">
    <property type="protein sequence ID" value="VDI34228.1"/>
    <property type="molecule type" value="Genomic_DNA"/>
</dbReference>
<dbReference type="Proteomes" id="UP000596742">
    <property type="component" value="Unassembled WGS sequence"/>
</dbReference>
<dbReference type="AlphaFoldDB" id="A0A8B6EHJ5"/>
<reference evidence="1" key="1">
    <citation type="submission" date="2018-11" db="EMBL/GenBank/DDBJ databases">
        <authorList>
            <person name="Alioto T."/>
            <person name="Alioto T."/>
        </authorList>
    </citation>
    <scope>NUCLEOTIDE SEQUENCE</scope>
</reference>